<feature type="region of interest" description="Disordered" evidence="1">
    <location>
        <begin position="211"/>
        <end position="273"/>
    </location>
</feature>
<protein>
    <submittedName>
        <fullName evidence="2">Uncharacterized protein</fullName>
    </submittedName>
</protein>
<keyword evidence="3" id="KW-1185">Reference proteome</keyword>
<dbReference type="Proteomes" id="UP000284375">
    <property type="component" value="Unassembled WGS sequence"/>
</dbReference>
<dbReference type="STRING" id="252740.A0A423V8Y8"/>
<feature type="compositionally biased region" description="Low complexity" evidence="1">
    <location>
        <begin position="1445"/>
        <end position="1462"/>
    </location>
</feature>
<evidence type="ECO:0000313" key="3">
    <source>
        <dbReference type="Proteomes" id="UP000284375"/>
    </source>
</evidence>
<dbReference type="EMBL" id="LJZO01000086">
    <property type="protein sequence ID" value="ROV87317.1"/>
    <property type="molecule type" value="Genomic_DNA"/>
</dbReference>
<feature type="region of interest" description="Disordered" evidence="1">
    <location>
        <begin position="1"/>
        <end position="25"/>
    </location>
</feature>
<evidence type="ECO:0000313" key="2">
    <source>
        <dbReference type="EMBL" id="ROV87317.1"/>
    </source>
</evidence>
<proteinExistence type="predicted"/>
<accession>A0A423V8Y8</accession>
<feature type="compositionally biased region" description="Polar residues" evidence="1">
    <location>
        <begin position="14"/>
        <end position="23"/>
    </location>
</feature>
<gene>
    <name evidence="2" type="ORF">VSDG_09818</name>
</gene>
<sequence>MSFLWRWDGDPAVESTSGSTAQKATGLEVTMTDEEKWKRSLTRVRLDIKPTDPDFISKKAEFDRDISHESGLSVDQVLRKHFSRYEVRKLGDYVDKKREPHLRAQQKEDAATYKAILQREAWEKEGECATLSTKLAMAYFGFPVEPLTLNDLFAGLNSGFFNSVNDYDTTSEDDGMFVPEDKRSLRFLNNYDKRGWGKDNSHMMPNQTFEGYYRLPSVPPNNDQQRQGQQERTRGPLQVWDQYAPSLRGGGLSSGDDTSSMDGDDDGDDVSIASHSSMGHVQYASGNNHDNVLSLRGGADPSQEIAELDFLYGFSGRQVWQPGLPSSFFDAIDALLGLQNRQDSTGIGIPLTIVFLVANGQDKDERLGVCRQLVRGQIGQCAQQEQDFYDEVQRVRAEQTSSINDGVSRLILFVCYQYQDWSYRDHQGLRMEFQPCLNRDTCIKFSLVSEDPDEVYPAAYLWKPYNANNETASNHYEEWFRAVWKTLSLDGITVSSDGSLGRTQSRSPPSCILTIGGVQFHSQMPLPRESWNWLVTQFNNGSRKVCITRQAEGTYATCSVPGFHEVGLDLYPDEMFGLAWDSVPKDYRATVVRIDVKPWDIPFDSEDHELASFRCQGGVVLEDDSAYSENSARLDGLLGQRRALILQPRWRGYRAHILDSQGNKLTTLNLDLDVLQNDWPRALRMIRNEFERGNQWQDNAVVCIDQGNPRLYARVSDPNTISESDQAMERLLRNRTGYDFELVVSPEMRKLWQKFVHLVSFNEFEVYLKPKVDQFEQPDIGNPLGLKMMYPEVYPWGYNVPVFGKSEQMPEPAVEIAGLAYDQVPPVGRETQHEAETRAMGFEPPEIDRRELNDIGSSRVSFQRDQFPGGLPLDSAQRGKAFREWSYGLPLSIKVKNQHPEIPINAPPLEQLFKQRGPDGLASTSLPVMSTQILTPTEQRRLQESFFQMRSIALNRGQLCPHKGCRAYFPVDPDSMKKFHAHLEQKHVGSHCPFCTNTLFAHWLPEQKEKHFVEKHSEYFTRKGDLLKEARLAELIKSKGLVHRREEQYNFCPRCGRNHNTLNSKADRIQHDNVCFPGNNTRDAHMTYCTFCGDPELTGSGAPGSPWVTHVCQVLRDPKAIPASDAFCKTCALPCSRLGMSYARRHLLHCKSPDTARDNWCPWCGIDLKSGPRKQRLEHLKDCGLKPFTGEDPVCTETGQAKESPRDNPDVLRRSFFKPTPGPGYDRVVIPNICPVAGCQQDLSVLNAHGLYRHFMRNHIEGTNNMTHCPFCQVDFVARKWTLCQEKEAHFQDHIDQRYERVMADETISKSTDWESQDVKQAFVRRDQNYLDPVVKIRKLQEDTVSLTEETYRLTRENQRLRQAAQGFGTGSPAHSSCAINDNNRHTRFHEKELVGALYSPASCKEKANARSTATARGHGITFDCWVTCNSGAISAANPRKCRASSDSSLETDSNSDSGSDPHAPDRRSPDDDDDDGYQQGLVPEPRPDLDITMKITPPTPSAPAARETPQPMARVQDQSSFLDVLPPAAGPRFGVSGKRLAPTTGSPPKRQRTSSKQTSGARAPSTPGTSGTTWSQSTRRTPVRPGAGAPSTAGITADTAGPALSRRSPLRQVAQADEEEL</sequence>
<feature type="compositionally biased region" description="Low complexity" evidence="1">
    <location>
        <begin position="1565"/>
        <end position="1581"/>
    </location>
</feature>
<evidence type="ECO:0000256" key="1">
    <source>
        <dbReference type="SAM" id="MobiDB-lite"/>
    </source>
</evidence>
<comment type="caution">
    <text evidence="2">The sequence shown here is derived from an EMBL/GenBank/DDBJ whole genome shotgun (WGS) entry which is preliminary data.</text>
</comment>
<dbReference type="OrthoDB" id="4850289at2759"/>
<organism evidence="2 3">
    <name type="scientific">Cytospora chrysosperma</name>
    <name type="common">Cytospora canker fungus</name>
    <name type="synonym">Sphaeria chrysosperma</name>
    <dbReference type="NCBI Taxonomy" id="252740"/>
    <lineage>
        <taxon>Eukaryota</taxon>
        <taxon>Fungi</taxon>
        <taxon>Dikarya</taxon>
        <taxon>Ascomycota</taxon>
        <taxon>Pezizomycotina</taxon>
        <taxon>Sordariomycetes</taxon>
        <taxon>Sordariomycetidae</taxon>
        <taxon>Diaporthales</taxon>
        <taxon>Cytosporaceae</taxon>
        <taxon>Cytospora</taxon>
    </lineage>
</organism>
<reference evidence="2 3" key="1">
    <citation type="submission" date="2015-09" db="EMBL/GenBank/DDBJ databases">
        <title>Host preference determinants of Valsa canker pathogens revealed by comparative genomics.</title>
        <authorList>
            <person name="Yin Z."/>
            <person name="Huang L."/>
        </authorList>
    </citation>
    <scope>NUCLEOTIDE SEQUENCE [LARGE SCALE GENOMIC DNA]</scope>
    <source>
        <strain evidence="2 3">YSFL</strain>
    </source>
</reference>
<name>A0A423V8Y8_CYTCH</name>
<feature type="region of interest" description="Disordered" evidence="1">
    <location>
        <begin position="1437"/>
        <end position="1622"/>
    </location>
</feature>